<protein>
    <recommendedName>
        <fullName evidence="1">HAT C-terminal dimerisation domain-containing protein</fullName>
    </recommendedName>
</protein>
<dbReference type="InterPro" id="IPR008906">
    <property type="entry name" value="HATC_C_dom"/>
</dbReference>
<organism evidence="2 3">
    <name type="scientific">Sinocyclocheilus grahami</name>
    <name type="common">Dianchi golden-line fish</name>
    <name type="synonym">Barbus grahami</name>
    <dbReference type="NCBI Taxonomy" id="75366"/>
    <lineage>
        <taxon>Eukaryota</taxon>
        <taxon>Metazoa</taxon>
        <taxon>Chordata</taxon>
        <taxon>Craniata</taxon>
        <taxon>Vertebrata</taxon>
        <taxon>Euteleostomi</taxon>
        <taxon>Actinopterygii</taxon>
        <taxon>Neopterygii</taxon>
        <taxon>Teleostei</taxon>
        <taxon>Ostariophysi</taxon>
        <taxon>Cypriniformes</taxon>
        <taxon>Cyprinidae</taxon>
        <taxon>Cyprininae</taxon>
        <taxon>Sinocyclocheilus</taxon>
    </lineage>
</organism>
<dbReference type="InParanoid" id="A0A672SP70"/>
<dbReference type="Pfam" id="PF05699">
    <property type="entry name" value="Dimer_Tnp_hAT"/>
    <property type="match status" value="1"/>
</dbReference>
<sequence>MAGMEKVPCVPQRLEREKEVHHLLLKKINTNLADLLGKRKAQSSNSVPKRIRTDTEVARYLQEEALDLHSDLLAWWRDNQARFPLLSKVARKCMTICTTSAPSERVFSAAGNISVFLLILLP</sequence>
<evidence type="ECO:0000259" key="1">
    <source>
        <dbReference type="Pfam" id="PF05699"/>
    </source>
</evidence>
<evidence type="ECO:0000313" key="2">
    <source>
        <dbReference type="Ensembl" id="ENSSGRP00000103882.1"/>
    </source>
</evidence>
<dbReference type="InterPro" id="IPR052717">
    <property type="entry name" value="Vacuolar_transposase_reg"/>
</dbReference>
<accession>A0A672SP70</accession>
<reference evidence="2" key="1">
    <citation type="submission" date="2025-08" db="UniProtKB">
        <authorList>
            <consortium name="Ensembl"/>
        </authorList>
    </citation>
    <scope>IDENTIFICATION</scope>
</reference>
<dbReference type="InterPro" id="IPR012337">
    <property type="entry name" value="RNaseH-like_sf"/>
</dbReference>
<keyword evidence="3" id="KW-1185">Reference proteome</keyword>
<name>A0A672SP70_SINGR</name>
<reference evidence="2" key="2">
    <citation type="submission" date="2025-09" db="UniProtKB">
        <authorList>
            <consortium name="Ensembl"/>
        </authorList>
    </citation>
    <scope>IDENTIFICATION</scope>
</reference>
<dbReference type="GO" id="GO:0005634">
    <property type="term" value="C:nucleus"/>
    <property type="evidence" value="ECO:0007669"/>
    <property type="project" value="TreeGrafter"/>
</dbReference>
<dbReference type="GO" id="GO:0006357">
    <property type="term" value="P:regulation of transcription by RNA polymerase II"/>
    <property type="evidence" value="ECO:0007669"/>
    <property type="project" value="TreeGrafter"/>
</dbReference>
<dbReference type="SUPFAM" id="SSF53098">
    <property type="entry name" value="Ribonuclease H-like"/>
    <property type="match status" value="1"/>
</dbReference>
<feature type="domain" description="HAT C-terminal dimerisation" evidence="1">
    <location>
        <begin position="56"/>
        <end position="113"/>
    </location>
</feature>
<dbReference type="GO" id="GO:0046983">
    <property type="term" value="F:protein dimerization activity"/>
    <property type="evidence" value="ECO:0007669"/>
    <property type="project" value="InterPro"/>
</dbReference>
<dbReference type="Proteomes" id="UP000472262">
    <property type="component" value="Unassembled WGS sequence"/>
</dbReference>
<proteinExistence type="predicted"/>
<evidence type="ECO:0000313" key="3">
    <source>
        <dbReference type="Proteomes" id="UP000472262"/>
    </source>
</evidence>
<dbReference type="PANTHER" id="PTHR46169:SF25">
    <property type="entry name" value="ZINC FINGER BED DOMAIN-CONTAINING PROTEIN 1-LIKE-RELATED"/>
    <property type="match status" value="1"/>
</dbReference>
<dbReference type="AlphaFoldDB" id="A0A672SP70"/>
<dbReference type="Ensembl" id="ENSSGRT00000110438.1">
    <property type="protein sequence ID" value="ENSSGRP00000103882.1"/>
    <property type="gene ID" value="ENSSGRG00000051518.1"/>
</dbReference>
<dbReference type="PANTHER" id="PTHR46169">
    <property type="entry name" value="DNA REPLICATION-RELATED ELEMENT FACTOR, ISOFORM A"/>
    <property type="match status" value="1"/>
</dbReference>